<proteinExistence type="inferred from homology"/>
<dbReference type="GO" id="GO:1901135">
    <property type="term" value="P:carbohydrate derivative metabolic process"/>
    <property type="evidence" value="ECO:0007669"/>
    <property type="project" value="InterPro"/>
</dbReference>
<dbReference type="GO" id="GO:0009401">
    <property type="term" value="P:phosphoenolpyruvate-dependent sugar phosphotransferase system"/>
    <property type="evidence" value="ECO:0007669"/>
    <property type="project" value="TreeGrafter"/>
</dbReference>
<keyword evidence="3" id="KW-0378">Hydrolase</keyword>
<dbReference type="KEGG" id="kuy:FY550_02055"/>
<dbReference type="SUPFAM" id="SSF53697">
    <property type="entry name" value="SIS domain"/>
    <property type="match status" value="1"/>
</dbReference>
<evidence type="ECO:0000259" key="5">
    <source>
        <dbReference type="PROSITE" id="PS51464"/>
    </source>
</evidence>
<protein>
    <submittedName>
        <fullName evidence="6">SIS domain-containing protein</fullName>
    </submittedName>
</protein>
<dbReference type="GO" id="GO:0005886">
    <property type="term" value="C:plasma membrane"/>
    <property type="evidence" value="ECO:0007669"/>
    <property type="project" value="TreeGrafter"/>
</dbReference>
<dbReference type="GO" id="GO:0016787">
    <property type="term" value="F:hydrolase activity"/>
    <property type="evidence" value="ECO:0007669"/>
    <property type="project" value="UniProtKB-KW"/>
</dbReference>
<reference evidence="6 7" key="1">
    <citation type="submission" date="2019-08" db="EMBL/GenBank/DDBJ databases">
        <title>Complete genome sequence of Kushneria sp. YCWA18, a halophilic phosphate-solubilizing bacterium isolated from Daqiao saltern in China.</title>
        <authorList>
            <person name="Du G.-X."/>
            <person name="Qu L.-Y."/>
        </authorList>
    </citation>
    <scope>NUCLEOTIDE SEQUENCE [LARGE SCALE GENOMIC DNA]</scope>
    <source>
        <strain evidence="6 7">YCWA18</strain>
    </source>
</reference>
<dbReference type="OrthoDB" id="9779207at2"/>
<keyword evidence="7" id="KW-1185">Reference proteome</keyword>
<evidence type="ECO:0000256" key="2">
    <source>
        <dbReference type="ARBA" id="ARBA00022737"/>
    </source>
</evidence>
<dbReference type="PANTHER" id="PTHR32502">
    <property type="entry name" value="N-ACETYLGALACTOSAMINE PERMEASE II COMPONENT-RELATED"/>
    <property type="match status" value="1"/>
</dbReference>
<comment type="similarity">
    <text evidence="1">Belongs to the SIS family. AgaS subfamily.</text>
</comment>
<keyword evidence="2" id="KW-0677">Repeat</keyword>
<organism evidence="6 7">
    <name type="scientific">Kushneria phosphatilytica</name>
    <dbReference type="NCBI Taxonomy" id="657387"/>
    <lineage>
        <taxon>Bacteria</taxon>
        <taxon>Pseudomonadati</taxon>
        <taxon>Pseudomonadota</taxon>
        <taxon>Gammaproteobacteria</taxon>
        <taxon>Oceanospirillales</taxon>
        <taxon>Halomonadaceae</taxon>
        <taxon>Kushneria</taxon>
    </lineage>
</organism>
<dbReference type="CDD" id="cd05008">
    <property type="entry name" value="SIS_GlmS_GlmD_1"/>
    <property type="match status" value="1"/>
</dbReference>
<evidence type="ECO:0000313" key="7">
    <source>
        <dbReference type="Proteomes" id="UP000322553"/>
    </source>
</evidence>
<dbReference type="InterPro" id="IPR001347">
    <property type="entry name" value="SIS_dom"/>
</dbReference>
<dbReference type="InterPro" id="IPR035464">
    <property type="entry name" value="SIS_AgaS"/>
</dbReference>
<dbReference type="AlphaFoldDB" id="A0A5C1A4V2"/>
<dbReference type="GO" id="GO:0097367">
    <property type="term" value="F:carbohydrate derivative binding"/>
    <property type="evidence" value="ECO:0007669"/>
    <property type="project" value="InterPro"/>
</dbReference>
<dbReference type="Gene3D" id="3.40.50.10490">
    <property type="entry name" value="Glucose-6-phosphate isomerase like protein, domain 1"/>
    <property type="match status" value="2"/>
</dbReference>
<dbReference type="EMBL" id="CP043420">
    <property type="protein sequence ID" value="QEL12673.1"/>
    <property type="molecule type" value="Genomic_DNA"/>
</dbReference>
<feature type="domain" description="SIS" evidence="5">
    <location>
        <begin position="44"/>
        <end position="196"/>
    </location>
</feature>
<dbReference type="Proteomes" id="UP000322553">
    <property type="component" value="Chromosome"/>
</dbReference>
<accession>A0A5C1A4V2</accession>
<feature type="domain" description="SIS" evidence="5">
    <location>
        <begin position="214"/>
        <end position="362"/>
    </location>
</feature>
<dbReference type="PROSITE" id="PS51464">
    <property type="entry name" value="SIS"/>
    <property type="match status" value="2"/>
</dbReference>
<dbReference type="InterPro" id="IPR050303">
    <property type="entry name" value="GatZ_KbaZ_carbometab"/>
</dbReference>
<dbReference type="PANTHER" id="PTHR32502:SF3">
    <property type="entry name" value="D-GALACTOSAMINE-6-PHOSPHATE DEAMINASE AGAS-RELATED"/>
    <property type="match status" value="1"/>
</dbReference>
<comment type="catalytic activity">
    <reaction evidence="4">
        <text>D-galactosamine 6-phosphate + H2O = D-tagatopyranose 1-phosphate + NH4(+)</text>
        <dbReference type="Rhea" id="RHEA:47680"/>
        <dbReference type="ChEBI" id="CHEBI:15377"/>
        <dbReference type="ChEBI" id="CHEBI:28938"/>
        <dbReference type="ChEBI" id="CHEBI:71674"/>
        <dbReference type="ChEBI" id="CHEBI:138150"/>
    </reaction>
</comment>
<evidence type="ECO:0000256" key="4">
    <source>
        <dbReference type="ARBA" id="ARBA00029292"/>
    </source>
</evidence>
<dbReference type="Pfam" id="PF01380">
    <property type="entry name" value="SIS"/>
    <property type="match status" value="2"/>
</dbReference>
<dbReference type="CDD" id="cd05010">
    <property type="entry name" value="SIS_AgaS_like"/>
    <property type="match status" value="1"/>
</dbReference>
<dbReference type="InterPro" id="IPR035466">
    <property type="entry name" value="GlmS/AgaS_SIS"/>
</dbReference>
<evidence type="ECO:0000256" key="3">
    <source>
        <dbReference type="ARBA" id="ARBA00022801"/>
    </source>
</evidence>
<dbReference type="InterPro" id="IPR046348">
    <property type="entry name" value="SIS_dom_sf"/>
</dbReference>
<name>A0A5C1A4V2_9GAMM</name>
<evidence type="ECO:0000313" key="6">
    <source>
        <dbReference type="EMBL" id="QEL12673.1"/>
    </source>
</evidence>
<evidence type="ECO:0000256" key="1">
    <source>
        <dbReference type="ARBA" id="ARBA00007748"/>
    </source>
</evidence>
<gene>
    <name evidence="6" type="ORF">FY550_02055</name>
</gene>
<sequence>MLGVADAETRGAAHTVREIAQQPRVWRTLFDSLQSRRREIDSFLEPLLSRAELRIVLTGAGTSAFGGQMLAATLTAQLQRPVEAIATTDIVSRPQQCFPDNRPVLLISFARSGNSPESIAATELAEQCVPECHHLVVTCNPQGKLFGAHDTAERSLVLLMPEAADDQGFAMTSSITAMMLAVLCALAPELVDNDTVTRLSVATEQLMAVSPTQIAALAQRGFERIVYLGSGPFKDLAQESALKILELSAGRVMAYHDTPLGFRHGPKSLLDERTLVVVFLSNDDYARQYDLDILRELGEQQGKEAVIAISARAPEQPLNCTLWQIRDMAQAADWALLYPYLVQAQLLALHTSLALGKTPDNPFPSGEVNRVVKGVTIHPFEAKSR</sequence>